<protein>
    <submittedName>
        <fullName evidence="5">Extracellular ligand-binding receptor</fullName>
    </submittedName>
</protein>
<dbReference type="Gene3D" id="1.25.40.10">
    <property type="entry name" value="Tetratricopeptide repeat domain"/>
    <property type="match status" value="2"/>
</dbReference>
<dbReference type="Pfam" id="PF14938">
    <property type="entry name" value="SNAP"/>
    <property type="match status" value="1"/>
</dbReference>
<proteinExistence type="inferred from homology"/>
<dbReference type="SUPFAM" id="SSF48452">
    <property type="entry name" value="TPR-like"/>
    <property type="match status" value="2"/>
</dbReference>
<dbReference type="SUPFAM" id="SSF53822">
    <property type="entry name" value="Periplasmic binding protein-like I"/>
    <property type="match status" value="1"/>
</dbReference>
<feature type="repeat" description="TPR" evidence="3">
    <location>
        <begin position="456"/>
        <end position="489"/>
    </location>
</feature>
<dbReference type="InterPro" id="IPR028081">
    <property type="entry name" value="Leu-bd"/>
</dbReference>
<dbReference type="AlphaFoldDB" id="A0A1Z4V384"/>
<dbReference type="InterPro" id="IPR019734">
    <property type="entry name" value="TPR_rpt"/>
</dbReference>
<comment type="similarity">
    <text evidence="1">Belongs to the leucine-binding protein family.</text>
</comment>
<dbReference type="Pfam" id="PF13458">
    <property type="entry name" value="Peripla_BP_6"/>
    <property type="match status" value="1"/>
</dbReference>
<evidence type="ECO:0000313" key="5">
    <source>
        <dbReference type="EMBL" id="BAZ85894.1"/>
    </source>
</evidence>
<evidence type="ECO:0000259" key="4">
    <source>
        <dbReference type="Pfam" id="PF13458"/>
    </source>
</evidence>
<keyword evidence="6" id="KW-1185">Reference proteome</keyword>
<feature type="repeat" description="TPR" evidence="3">
    <location>
        <begin position="622"/>
        <end position="655"/>
    </location>
</feature>
<dbReference type="PANTHER" id="PTHR30483:SF6">
    <property type="entry name" value="PERIPLASMIC BINDING PROTEIN OF ABC TRANSPORTER FOR NATURAL AMINO ACIDS"/>
    <property type="match status" value="1"/>
</dbReference>
<dbReference type="RefSeq" id="WP_096667069.1">
    <property type="nucleotide sequence ID" value="NZ_AP018316.1"/>
</dbReference>
<name>A0A1Z4V384_9CYAN</name>
<sequence>MQNPYVVGIPIRDPENLFGRKDIFSLIDDSLQHNVQLILFYGQRRVGKTSILKFIPQNIAAAIEDEFIFISFDFQAQESSPLENILHGMAKKILGDLSIDEEFLDSLADDIKSDTNVFSSQFLPTIYDRLGSKKLVFLCDEFDVLSEPNARHIIQLRELLRELHERLFIIAVVGRHISRLPKLISLLHEAPYHRIGFLDRENTKKIITQSDTVALTYQPEAIEAIFNLSAGHPYFIQVICFALYGTARNDYTRDPRPEFLRITDTDVESIIDQAIVLAQGALDFWFGLTPEQQIILSAVAESQKIAITENQSIPEQPLTLLEKYGIVSTGYLIKAHEQLVEYEFLDDTKCKVKMELVRRLLCKEHPLEQEIKNVESTNQIDVNNLNSVAQSHPDRALHLYEQALHLNPNNFETVKSLAAEYLKIQDLSIQSLDKACELYNRAYLFYSINHQQDIVLDPLLTVAEQYSKNDNFEQAIEIYTRAYNIDKERSKNGLLQTRGNYIHKLIVNKKRTEAIQQCELILEIDPNNNIAQQELEKINAFMTNTNPLPQEEDTTPKKKTPIANINWLKWGVTGIAIAVVSLGIYPGFRTCPAGEKKEFGVFCVADNSRISRGERTLFSTTPNRFRDQGIRAFQKGDYQQAANLFKQAIQANRNDPEVVIYYNNALAREAGSPITLAVVVPTDTKTVNAQEILRGVAQAQDQFTKNKGLNGRLLEIVIANDSNNDQAEQVAQELVKDTSILGVIGHNSSDATQTALPEYEKAGLAVISPTSTSILLNNPVFFRAVYSDQNGGRKLAEYAYKNLQLKKAVIFANPNSDYSNSIREIFTNQFEKLGGEVVRKPMIDLTATTFDAEKEVAKSVYGEKKAEAAFLFPDTQSTGIAIKIAKEITSRNERLRNSPPIRQLKMLSGDTLYNNETLVRRGKDTEGLIIVIPWFRETLQAKPFAQKLDQIWGGGISWRTATSYDATQAFIKVLSNNLSRTTVLEGLEKVKLDSRETSGYPLEFTKERERQGESILVQIKDGKFVEIK</sequence>
<keyword evidence="3" id="KW-0802">TPR repeat</keyword>
<dbReference type="KEGG" id="dcm:NIES806_20980"/>
<dbReference type="InterPro" id="IPR051010">
    <property type="entry name" value="BCAA_transport"/>
</dbReference>
<dbReference type="OrthoDB" id="478637at2"/>
<reference evidence="5 6" key="1">
    <citation type="submission" date="2017-06" db="EMBL/GenBank/DDBJ databases">
        <title>Genome sequencing of cyanobaciteial culture collection at National Institute for Environmental Studies (NIES).</title>
        <authorList>
            <person name="Hirose Y."/>
            <person name="Shimura Y."/>
            <person name="Fujisawa T."/>
            <person name="Nakamura Y."/>
            <person name="Kawachi M."/>
        </authorList>
    </citation>
    <scope>NUCLEOTIDE SEQUENCE [LARGE SCALE GENOMIC DNA]</scope>
    <source>
        <strain evidence="5 6">NIES-806</strain>
    </source>
</reference>
<dbReference type="SUPFAM" id="SSF52540">
    <property type="entry name" value="P-loop containing nucleoside triphosphate hydrolases"/>
    <property type="match status" value="1"/>
</dbReference>
<dbReference type="PROSITE" id="PS50005">
    <property type="entry name" value="TPR"/>
    <property type="match status" value="2"/>
</dbReference>
<dbReference type="InterPro" id="IPR028082">
    <property type="entry name" value="Peripla_BP_I"/>
</dbReference>
<accession>A0A1Z4V384</accession>
<evidence type="ECO:0000256" key="1">
    <source>
        <dbReference type="ARBA" id="ARBA00010062"/>
    </source>
</evidence>
<dbReference type="InterPro" id="IPR011990">
    <property type="entry name" value="TPR-like_helical_dom_sf"/>
</dbReference>
<gene>
    <name evidence="5" type="ORF">NIES806_20980</name>
</gene>
<dbReference type="CDD" id="cd06268">
    <property type="entry name" value="PBP1_ABC_transporter_LIVBP-like"/>
    <property type="match status" value="1"/>
</dbReference>
<dbReference type="InterPro" id="IPR027417">
    <property type="entry name" value="P-loop_NTPase"/>
</dbReference>
<evidence type="ECO:0000256" key="2">
    <source>
        <dbReference type="ARBA" id="ARBA00022729"/>
    </source>
</evidence>
<evidence type="ECO:0000256" key="3">
    <source>
        <dbReference type="PROSITE-ProRule" id="PRU00339"/>
    </source>
</evidence>
<evidence type="ECO:0000313" key="6">
    <source>
        <dbReference type="Proteomes" id="UP000218702"/>
    </source>
</evidence>
<keyword evidence="5" id="KW-0675">Receptor</keyword>
<keyword evidence="2" id="KW-0732">Signal</keyword>
<dbReference type="Gene3D" id="3.40.50.2300">
    <property type="match status" value="2"/>
</dbReference>
<feature type="domain" description="Leucine-binding protein" evidence="4">
    <location>
        <begin position="674"/>
        <end position="1007"/>
    </location>
</feature>
<dbReference type="EMBL" id="AP018316">
    <property type="protein sequence ID" value="BAZ85894.1"/>
    <property type="molecule type" value="Genomic_DNA"/>
</dbReference>
<organism evidence="5 6">
    <name type="scientific">Dolichospermum compactum NIES-806</name>
    <dbReference type="NCBI Taxonomy" id="1973481"/>
    <lineage>
        <taxon>Bacteria</taxon>
        <taxon>Bacillati</taxon>
        <taxon>Cyanobacteriota</taxon>
        <taxon>Cyanophyceae</taxon>
        <taxon>Nostocales</taxon>
        <taxon>Aphanizomenonaceae</taxon>
        <taxon>Dolichospermum</taxon>
        <taxon>Dolichospermum compactum</taxon>
    </lineage>
</organism>
<dbReference type="Proteomes" id="UP000218702">
    <property type="component" value="Chromosome"/>
</dbReference>
<dbReference type="Gene3D" id="3.40.50.300">
    <property type="entry name" value="P-loop containing nucleotide triphosphate hydrolases"/>
    <property type="match status" value="1"/>
</dbReference>
<dbReference type="PANTHER" id="PTHR30483">
    <property type="entry name" value="LEUCINE-SPECIFIC-BINDING PROTEIN"/>
    <property type="match status" value="1"/>
</dbReference>
<dbReference type="SMART" id="SM00028">
    <property type="entry name" value="TPR"/>
    <property type="match status" value="3"/>
</dbReference>